<proteinExistence type="predicted"/>
<evidence type="ECO:0000313" key="2">
    <source>
        <dbReference type="EMBL" id="GAL34426.1"/>
    </source>
</evidence>
<protein>
    <submittedName>
        <fullName evidence="2">Uncharacterized protein</fullName>
    </submittedName>
</protein>
<reference evidence="2 3" key="2">
    <citation type="submission" date="2014-09" db="EMBL/GenBank/DDBJ databases">
        <authorList>
            <consortium name="NBRP consortium"/>
            <person name="Sawabe T."/>
            <person name="Meirelles P."/>
            <person name="Nakanishi M."/>
            <person name="Sayaka M."/>
            <person name="Hattori M."/>
            <person name="Ohkuma M."/>
        </authorList>
    </citation>
    <scope>NUCLEOTIDE SEQUENCE [LARGE SCALE GENOMIC DNA]</scope>
    <source>
        <strain evidence="2 3">JCM 19240</strain>
    </source>
</reference>
<feature type="signal peptide" evidence="1">
    <location>
        <begin position="1"/>
        <end position="23"/>
    </location>
</feature>
<evidence type="ECO:0000256" key="1">
    <source>
        <dbReference type="SAM" id="SignalP"/>
    </source>
</evidence>
<feature type="chain" id="PRO_5001864921" evidence="1">
    <location>
        <begin position="24"/>
        <end position="141"/>
    </location>
</feature>
<comment type="caution">
    <text evidence="2">The sequence shown here is derived from an EMBL/GenBank/DDBJ whole genome shotgun (WGS) entry which is preliminary data.</text>
</comment>
<name>A0A090T385_9VIBR</name>
<dbReference type="AlphaFoldDB" id="A0A090T385"/>
<dbReference type="EMBL" id="BBMT01000004">
    <property type="protein sequence ID" value="GAL34426.1"/>
    <property type="molecule type" value="Genomic_DNA"/>
</dbReference>
<gene>
    <name evidence="2" type="ORF">JCM19240_1334</name>
</gene>
<evidence type="ECO:0000313" key="3">
    <source>
        <dbReference type="Proteomes" id="UP000029224"/>
    </source>
</evidence>
<organism evidence="2 3">
    <name type="scientific">Vibrio maritimus</name>
    <dbReference type="NCBI Taxonomy" id="990268"/>
    <lineage>
        <taxon>Bacteria</taxon>
        <taxon>Pseudomonadati</taxon>
        <taxon>Pseudomonadota</taxon>
        <taxon>Gammaproteobacteria</taxon>
        <taxon>Vibrionales</taxon>
        <taxon>Vibrionaceae</taxon>
        <taxon>Vibrio</taxon>
    </lineage>
</organism>
<dbReference type="Proteomes" id="UP000029224">
    <property type="component" value="Unassembled WGS sequence"/>
</dbReference>
<keyword evidence="1" id="KW-0732">Signal</keyword>
<reference evidence="2 3" key="1">
    <citation type="submission" date="2014-09" db="EMBL/GenBank/DDBJ databases">
        <title>Vibrio maritimus JCM 19240. (C210) whole genome shotgun sequence.</title>
        <authorList>
            <person name="Sawabe T."/>
            <person name="Meirelles P."/>
            <person name="Nakanishi M."/>
            <person name="Sayaka M."/>
            <person name="Hattori M."/>
            <person name="Ohkuma M."/>
        </authorList>
    </citation>
    <scope>NUCLEOTIDE SEQUENCE [LARGE SCALE GENOMIC DNA]</scope>
    <source>
        <strain evidence="2 3">JCM 19240</strain>
    </source>
</reference>
<keyword evidence="3" id="KW-1185">Reference proteome</keyword>
<accession>A0A090T385</accession>
<sequence>MSRNNFKFSLIAASVLAATSSHAALYKVVEVDPTASMSADGIYDAEVTEFYGSAIEKQSNRDFTAEPMGCFTENSACQDYRLVGDSRNGSEGHSYRQEVPFNYDSSFFYTDWGRNRDYCRSELGYQTCDPAWTDKMWYSFG</sequence>